<dbReference type="EMBL" id="CAEQ01002568">
    <property type="protein sequence ID" value="CCD17076.1"/>
    <property type="molecule type" value="Genomic_DNA"/>
</dbReference>
<evidence type="ECO:0000256" key="1">
    <source>
        <dbReference type="SAM" id="MobiDB-lite"/>
    </source>
</evidence>
<evidence type="ECO:0000313" key="3">
    <source>
        <dbReference type="Proteomes" id="UP000000702"/>
    </source>
</evidence>
<evidence type="ECO:0000313" key="2">
    <source>
        <dbReference type="EMBL" id="CCD17076.1"/>
    </source>
</evidence>
<comment type="caution">
    <text evidence="2">The sequence shown here is derived from an EMBL/GenBank/DDBJ whole genome shotgun (WGS) entry which is preliminary data.</text>
</comment>
<accession>F9WIC9</accession>
<proteinExistence type="predicted"/>
<dbReference type="Proteomes" id="UP000000702">
    <property type="component" value="Unassembled WGS sequence"/>
</dbReference>
<dbReference type="VEuPathDB" id="TriTrypDB:TcIL3000_0_19290"/>
<organism evidence="2 3">
    <name type="scientific">Trypanosoma congolense (strain IL3000)</name>
    <dbReference type="NCBI Taxonomy" id="1068625"/>
    <lineage>
        <taxon>Eukaryota</taxon>
        <taxon>Discoba</taxon>
        <taxon>Euglenozoa</taxon>
        <taxon>Kinetoplastea</taxon>
        <taxon>Metakinetoplastina</taxon>
        <taxon>Trypanosomatida</taxon>
        <taxon>Trypanosomatidae</taxon>
        <taxon>Trypanosoma</taxon>
        <taxon>Nannomonas</taxon>
    </lineage>
</organism>
<feature type="region of interest" description="Disordered" evidence="1">
    <location>
        <begin position="180"/>
        <end position="199"/>
    </location>
</feature>
<gene>
    <name evidence="2" type="ORF">TCIL3000_0_19290</name>
</gene>
<sequence>MQEHLAQLVEQHPMCRKALRYHWPGPHCHSVRGRQNTEASTSMHQKRPSQLLVPIRDQGCCLTTDANCEQNKQLSMPEGTRNGRMQSQNFHSCSMLSSRQQDVGNNCLHFYGASGTALTQLDAKCRVSANEGKEGECAQQHQSCPITQPHDTAQHAGCYRPKLNVTVHCSGRPTTVIMTGKNQHSDPTCTEWAPPTAAR</sequence>
<reference evidence="2 3" key="2">
    <citation type="journal article" date="2012" name="Proc. Natl. Acad. Sci. U.S.A.">
        <title>Antigenic diversity is generated by distinct evolutionary mechanisms in African trypanosome species.</title>
        <authorList>
            <person name="Jackson A.P."/>
            <person name="Berry A."/>
            <person name="Aslett M."/>
            <person name="Allison H.C."/>
            <person name="Burton P."/>
            <person name="Vavrova-Anderson J."/>
            <person name="Brown R."/>
            <person name="Browne H."/>
            <person name="Corton N."/>
            <person name="Hauser H."/>
            <person name="Gamble J."/>
            <person name="Gilderthorp R."/>
            <person name="Marcello L."/>
            <person name="McQuillan J."/>
            <person name="Otto T.D."/>
            <person name="Quail M.A."/>
            <person name="Sanders M.J."/>
            <person name="van Tonder A."/>
            <person name="Ginger M.L."/>
            <person name="Field M.C."/>
            <person name="Barry J.D."/>
            <person name="Hertz-Fowler C."/>
            <person name="Berriman M."/>
        </authorList>
    </citation>
    <scope>NUCLEOTIDE SEQUENCE [LARGE SCALE GENOMIC DNA]</scope>
    <source>
        <strain evidence="2 3">IL3000</strain>
    </source>
</reference>
<name>F9WIC9_TRYCI</name>
<reference evidence="3" key="1">
    <citation type="submission" date="2011-07" db="EMBL/GenBank/DDBJ databases">
        <title>Divergent evolution of antigenic variation in African trypanosomes.</title>
        <authorList>
            <person name="Jackson A.P."/>
            <person name="Berry A."/>
            <person name="Allison H.C."/>
            <person name="Burton P."/>
            <person name="Anderson J."/>
            <person name="Aslett M."/>
            <person name="Brown R."/>
            <person name="Corton N."/>
            <person name="Harris D."/>
            <person name="Hauser H."/>
            <person name="Gamble J."/>
            <person name="Gilderthorp R."/>
            <person name="McQuillan J."/>
            <person name="Quail M.A."/>
            <person name="Sanders M."/>
            <person name="Van Tonder A."/>
            <person name="Ginger M.L."/>
            <person name="Donelson J.E."/>
            <person name="Field M.C."/>
            <person name="Barry J.D."/>
            <person name="Berriman M."/>
            <person name="Hertz-Fowler C."/>
        </authorList>
    </citation>
    <scope>NUCLEOTIDE SEQUENCE [LARGE SCALE GENOMIC DNA]</scope>
    <source>
        <strain evidence="3">IL3000</strain>
    </source>
</reference>
<dbReference type="AlphaFoldDB" id="F9WIC9"/>
<keyword evidence="3" id="KW-1185">Reference proteome</keyword>
<protein>
    <submittedName>
        <fullName evidence="2">WGS project CAEQ00000000 data, annotated contig 768</fullName>
    </submittedName>
</protein>